<name>A0A0S2I621_9BACT</name>
<evidence type="ECO:0000313" key="14">
    <source>
        <dbReference type="Proteomes" id="UP000064893"/>
    </source>
</evidence>
<gene>
    <name evidence="13" type="primary">pntA_1</name>
    <name evidence="13" type="ORF">L21SP5_03827</name>
</gene>
<dbReference type="PANTHER" id="PTHR10160">
    <property type="entry name" value="NAD(P) TRANSHYDROGENASE"/>
    <property type="match status" value="1"/>
</dbReference>
<evidence type="ECO:0000313" key="13">
    <source>
        <dbReference type="EMBL" id="ALO17420.1"/>
    </source>
</evidence>
<evidence type="ECO:0000256" key="3">
    <source>
        <dbReference type="ARBA" id="ARBA00022741"/>
    </source>
</evidence>
<comment type="catalytic activity">
    <reaction evidence="7">
        <text>NAD(+) + NADPH + H(+)(in) = NADH + NADP(+) + H(+)(out)</text>
        <dbReference type="Rhea" id="RHEA:47992"/>
        <dbReference type="ChEBI" id="CHEBI:15378"/>
        <dbReference type="ChEBI" id="CHEBI:57540"/>
        <dbReference type="ChEBI" id="CHEBI:57783"/>
        <dbReference type="ChEBI" id="CHEBI:57945"/>
        <dbReference type="ChEBI" id="CHEBI:58349"/>
        <dbReference type="EC" id="7.1.1.1"/>
    </reaction>
</comment>
<dbReference type="KEGG" id="blq:L21SP5_03827"/>
<dbReference type="GO" id="GO:0050661">
    <property type="term" value="F:NADP binding"/>
    <property type="evidence" value="ECO:0007669"/>
    <property type="project" value="TreeGrafter"/>
</dbReference>
<dbReference type="NCBIfam" id="NF006942">
    <property type="entry name" value="PRK09424.1"/>
    <property type="match status" value="1"/>
</dbReference>
<dbReference type="PANTHER" id="PTHR10160:SF19">
    <property type="entry name" value="PROTON-TRANSLOCATING NAD(P)(+) TRANSHYDROGENASE"/>
    <property type="match status" value="1"/>
</dbReference>
<protein>
    <recommendedName>
        <fullName evidence="8">NAD(P) transhydrogenase subunit alpha part 1</fullName>
        <ecNumber evidence="2">7.1.1.1</ecNumber>
    </recommendedName>
    <alternativeName>
        <fullName evidence="10">Nicotinamide nucleotide transhydrogenase subunit alpha 1</fullName>
    </alternativeName>
    <alternativeName>
        <fullName evidence="9">Pyridine nucleotide transhydrogenase subunit alpha 1</fullName>
    </alternativeName>
</protein>
<evidence type="ECO:0000259" key="11">
    <source>
        <dbReference type="SMART" id="SM01002"/>
    </source>
</evidence>
<dbReference type="AlphaFoldDB" id="A0A0S2I621"/>
<dbReference type="GO" id="GO:0005886">
    <property type="term" value="C:plasma membrane"/>
    <property type="evidence" value="ECO:0007669"/>
    <property type="project" value="TreeGrafter"/>
</dbReference>
<feature type="domain" description="Alanine dehydrogenase/pyridine nucleotide transhydrogenase NAD(H)-binding" evidence="11">
    <location>
        <begin position="146"/>
        <end position="310"/>
    </location>
</feature>
<evidence type="ECO:0000256" key="4">
    <source>
        <dbReference type="ARBA" id="ARBA00022857"/>
    </source>
</evidence>
<keyword evidence="14" id="KW-1185">Reference proteome</keyword>
<dbReference type="InterPro" id="IPR007886">
    <property type="entry name" value="AlaDH/PNT_N"/>
</dbReference>
<organism evidence="13 14">
    <name type="scientific">Salinivirga cyanobacteriivorans</name>
    <dbReference type="NCBI Taxonomy" id="1307839"/>
    <lineage>
        <taxon>Bacteria</taxon>
        <taxon>Pseudomonadati</taxon>
        <taxon>Bacteroidota</taxon>
        <taxon>Bacteroidia</taxon>
        <taxon>Bacteroidales</taxon>
        <taxon>Salinivirgaceae</taxon>
        <taxon>Salinivirga</taxon>
    </lineage>
</organism>
<evidence type="ECO:0000256" key="9">
    <source>
        <dbReference type="ARBA" id="ARBA00076996"/>
    </source>
</evidence>
<proteinExistence type="predicted"/>
<dbReference type="STRING" id="1307839.L21SP5_03827"/>
<keyword evidence="4" id="KW-0521">NADP</keyword>
<accession>A0A0S2I621</accession>
<keyword evidence="6" id="KW-0520">NAD</keyword>
<dbReference type="FunFam" id="3.40.50.720:FF:000188">
    <property type="entry name" value="NAD(P) transhydrogenase alpha subunit 1"/>
    <property type="match status" value="1"/>
</dbReference>
<dbReference type="SUPFAM" id="SSF51735">
    <property type="entry name" value="NAD(P)-binding Rossmann-fold domains"/>
    <property type="match status" value="1"/>
</dbReference>
<dbReference type="PATRIC" id="fig|1307839.3.peg.4086"/>
<dbReference type="EC" id="7.1.1.1" evidence="2"/>
<evidence type="ECO:0000256" key="2">
    <source>
        <dbReference type="ARBA" id="ARBA00012943"/>
    </source>
</evidence>
<dbReference type="SMART" id="SM01002">
    <property type="entry name" value="AlaDh_PNT_C"/>
    <property type="match status" value="1"/>
</dbReference>
<evidence type="ECO:0000259" key="12">
    <source>
        <dbReference type="SMART" id="SM01003"/>
    </source>
</evidence>
<evidence type="ECO:0000256" key="5">
    <source>
        <dbReference type="ARBA" id="ARBA00022967"/>
    </source>
</evidence>
<dbReference type="GO" id="GO:0008750">
    <property type="term" value="F:proton-translocating NAD(P)+ transhydrogenase activity"/>
    <property type="evidence" value="ECO:0007669"/>
    <property type="project" value="UniProtKB-EC"/>
</dbReference>
<dbReference type="Pfam" id="PF05222">
    <property type="entry name" value="AlaDh_PNT_N"/>
    <property type="match status" value="1"/>
</dbReference>
<comment type="function">
    <text evidence="1">The transhydrogenation between NADH and NADP is coupled to respiration and ATP hydrolysis and functions as a proton pump across the membrane.</text>
</comment>
<dbReference type="Pfam" id="PF01262">
    <property type="entry name" value="AlaDh_PNT_C"/>
    <property type="match status" value="1"/>
</dbReference>
<sequence>MKIGLLREPDFEHRVALLPEAVQKLEKKGHQVLFEPDAGAKAFAPDSAYTENGAVATKRTDILKNAELILTIQPLPVKELDHLQKGQVVVGVYNPLVNKELVNQFKEKGLTLLSLDNLPRTTRAQAMDILSSMATVAGYKSVLEAANRVPRFFPMFMSAAGTIKPAKMLILGAGVAGLQAIGTARKLGAVVEVFDVRAAVKEEVQSLGGKFIEVEGAKDDKDAGGYAVEQSDDFKNRQQEKIQEHAIKSDVIITTAQIPGKPAPKLITKASIEQMKPGSVIIDIAASSGGNTELTQDNKVVNHNGVMIVGNSQISSDMADDASRMFGNNVINFLEILTGENSALKLNFEDDIIAGCTITHEGDLISERIRKAYKN</sequence>
<dbReference type="InterPro" id="IPR007698">
    <property type="entry name" value="AlaDH/PNT_NAD(H)-bd"/>
</dbReference>
<dbReference type="Proteomes" id="UP000064893">
    <property type="component" value="Chromosome"/>
</dbReference>
<dbReference type="CDD" id="cd05304">
    <property type="entry name" value="Rubrum_tdh"/>
    <property type="match status" value="1"/>
</dbReference>
<dbReference type="Gene3D" id="3.40.50.720">
    <property type="entry name" value="NAD(P)-binding Rossmann-like Domain"/>
    <property type="match status" value="2"/>
</dbReference>
<dbReference type="EMBL" id="CP013118">
    <property type="protein sequence ID" value="ALO17420.1"/>
    <property type="molecule type" value="Genomic_DNA"/>
</dbReference>
<dbReference type="InterPro" id="IPR036291">
    <property type="entry name" value="NAD(P)-bd_dom_sf"/>
</dbReference>
<dbReference type="GO" id="GO:0006740">
    <property type="term" value="P:NADPH regeneration"/>
    <property type="evidence" value="ECO:0007669"/>
    <property type="project" value="TreeGrafter"/>
</dbReference>
<keyword evidence="3" id="KW-0547">Nucleotide-binding</keyword>
<feature type="domain" description="Alanine dehydrogenase/pyridine nucleotide transhydrogenase N-terminal" evidence="12">
    <location>
        <begin position="4"/>
        <end position="137"/>
    </location>
</feature>
<keyword evidence="5" id="KW-1278">Translocase</keyword>
<evidence type="ECO:0000256" key="6">
    <source>
        <dbReference type="ARBA" id="ARBA00023027"/>
    </source>
</evidence>
<dbReference type="SUPFAM" id="SSF52283">
    <property type="entry name" value="Formate/glycerate dehydrogenase catalytic domain-like"/>
    <property type="match status" value="1"/>
</dbReference>
<reference evidence="13 14" key="1">
    <citation type="submission" date="2015-11" db="EMBL/GenBank/DDBJ databases">
        <title>Description and complete genome sequence of a novel strain predominating in hypersaline microbial mats and representing a new family of the Bacteriodetes phylum.</title>
        <authorList>
            <person name="Spring S."/>
            <person name="Bunk B."/>
            <person name="Sproer C."/>
            <person name="Klenk H.-P."/>
        </authorList>
    </citation>
    <scope>NUCLEOTIDE SEQUENCE [LARGE SCALE GENOMIC DNA]</scope>
    <source>
        <strain evidence="13 14">L21-Spi-D4</strain>
    </source>
</reference>
<evidence type="ECO:0000256" key="10">
    <source>
        <dbReference type="ARBA" id="ARBA00084087"/>
    </source>
</evidence>
<dbReference type="OrthoDB" id="9804592at2"/>
<evidence type="ECO:0000256" key="8">
    <source>
        <dbReference type="ARBA" id="ARBA00071353"/>
    </source>
</evidence>
<evidence type="ECO:0000256" key="7">
    <source>
        <dbReference type="ARBA" id="ARBA00048202"/>
    </source>
</evidence>
<evidence type="ECO:0000256" key="1">
    <source>
        <dbReference type="ARBA" id="ARBA00003943"/>
    </source>
</evidence>
<keyword evidence="13" id="KW-0560">Oxidoreductase</keyword>
<dbReference type="RefSeq" id="WP_057954691.1">
    <property type="nucleotide sequence ID" value="NZ_CP013118.1"/>
</dbReference>
<dbReference type="GO" id="GO:0016491">
    <property type="term" value="F:oxidoreductase activity"/>
    <property type="evidence" value="ECO:0007669"/>
    <property type="project" value="UniProtKB-KW"/>
</dbReference>
<dbReference type="SMART" id="SM01003">
    <property type="entry name" value="AlaDh_PNT_N"/>
    <property type="match status" value="1"/>
</dbReference>